<feature type="domain" description="TNT" evidence="1">
    <location>
        <begin position="76"/>
        <end position="144"/>
    </location>
</feature>
<dbReference type="Pfam" id="PF14021">
    <property type="entry name" value="TNT"/>
    <property type="match status" value="1"/>
</dbReference>
<dbReference type="EMBL" id="JARIHO010000150">
    <property type="protein sequence ID" value="KAJ7300858.1"/>
    <property type="molecule type" value="Genomic_DNA"/>
</dbReference>
<evidence type="ECO:0000259" key="1">
    <source>
        <dbReference type="Pfam" id="PF14021"/>
    </source>
</evidence>
<accession>A0AAD6YXK1</accession>
<feature type="non-terminal residue" evidence="2">
    <location>
        <position position="148"/>
    </location>
</feature>
<dbReference type="InterPro" id="IPR025331">
    <property type="entry name" value="TNT"/>
</dbReference>
<organism evidence="2 3">
    <name type="scientific">Mycena albidolilacea</name>
    <dbReference type="NCBI Taxonomy" id="1033008"/>
    <lineage>
        <taxon>Eukaryota</taxon>
        <taxon>Fungi</taxon>
        <taxon>Dikarya</taxon>
        <taxon>Basidiomycota</taxon>
        <taxon>Agaricomycotina</taxon>
        <taxon>Agaricomycetes</taxon>
        <taxon>Agaricomycetidae</taxon>
        <taxon>Agaricales</taxon>
        <taxon>Marasmiineae</taxon>
        <taxon>Mycenaceae</taxon>
        <taxon>Mycena</taxon>
    </lineage>
</organism>
<dbReference type="AlphaFoldDB" id="A0AAD6YXK1"/>
<name>A0AAD6YXK1_9AGAR</name>
<feature type="non-terminal residue" evidence="2">
    <location>
        <position position="1"/>
    </location>
</feature>
<dbReference type="PANTHER" id="PTHR42059">
    <property type="entry name" value="TNT DOMAIN-CONTAINING PROTEIN"/>
    <property type="match status" value="1"/>
</dbReference>
<sequence>ESEEYLCGDSRLGPKELPTSPPFATLLSGYERLGGMCPSEFLKKWGDGDFYTFIDPPADGFQLSTRPKPIADDQVLERGMPVDAFGGVYSSNYLSPAGTPFALRAVPPSDLNDTTSDDVTVSSYRVYRVEYPFVAMTRPRVAFFWSAG</sequence>
<keyword evidence="3" id="KW-1185">Reference proteome</keyword>
<evidence type="ECO:0000313" key="2">
    <source>
        <dbReference type="EMBL" id="KAJ7300858.1"/>
    </source>
</evidence>
<dbReference type="GO" id="GO:0050135">
    <property type="term" value="F:NADP+ nucleosidase activity"/>
    <property type="evidence" value="ECO:0007669"/>
    <property type="project" value="InterPro"/>
</dbReference>
<protein>
    <recommendedName>
        <fullName evidence="1">TNT domain-containing protein</fullName>
    </recommendedName>
</protein>
<dbReference type="PANTHER" id="PTHR42059:SF1">
    <property type="entry name" value="TNT DOMAIN-CONTAINING PROTEIN"/>
    <property type="match status" value="1"/>
</dbReference>
<dbReference type="InterPro" id="IPR053024">
    <property type="entry name" value="Fungal_surface_NADase"/>
</dbReference>
<gene>
    <name evidence="2" type="ORF">DFH08DRAFT_673442</name>
</gene>
<reference evidence="2" key="1">
    <citation type="submission" date="2023-03" db="EMBL/GenBank/DDBJ databases">
        <title>Massive genome expansion in bonnet fungi (Mycena s.s.) driven by repeated elements and novel gene families across ecological guilds.</title>
        <authorList>
            <consortium name="Lawrence Berkeley National Laboratory"/>
            <person name="Harder C.B."/>
            <person name="Miyauchi S."/>
            <person name="Viragh M."/>
            <person name="Kuo A."/>
            <person name="Thoen E."/>
            <person name="Andreopoulos B."/>
            <person name="Lu D."/>
            <person name="Skrede I."/>
            <person name="Drula E."/>
            <person name="Henrissat B."/>
            <person name="Morin E."/>
            <person name="Kohler A."/>
            <person name="Barry K."/>
            <person name="LaButti K."/>
            <person name="Morin E."/>
            <person name="Salamov A."/>
            <person name="Lipzen A."/>
            <person name="Mereny Z."/>
            <person name="Hegedus B."/>
            <person name="Baldrian P."/>
            <person name="Stursova M."/>
            <person name="Weitz H."/>
            <person name="Taylor A."/>
            <person name="Grigoriev I.V."/>
            <person name="Nagy L.G."/>
            <person name="Martin F."/>
            <person name="Kauserud H."/>
        </authorList>
    </citation>
    <scope>NUCLEOTIDE SEQUENCE</scope>
    <source>
        <strain evidence="2">CBHHK002</strain>
    </source>
</reference>
<dbReference type="Proteomes" id="UP001218218">
    <property type="component" value="Unassembled WGS sequence"/>
</dbReference>
<evidence type="ECO:0000313" key="3">
    <source>
        <dbReference type="Proteomes" id="UP001218218"/>
    </source>
</evidence>
<comment type="caution">
    <text evidence="2">The sequence shown here is derived from an EMBL/GenBank/DDBJ whole genome shotgun (WGS) entry which is preliminary data.</text>
</comment>
<proteinExistence type="predicted"/>